<evidence type="ECO:0000313" key="4">
    <source>
        <dbReference type="Proteomes" id="UP001501585"/>
    </source>
</evidence>
<dbReference type="Pfam" id="PF13360">
    <property type="entry name" value="PQQ_2"/>
    <property type="match status" value="1"/>
</dbReference>
<keyword evidence="4" id="KW-1185">Reference proteome</keyword>
<dbReference type="Proteomes" id="UP001501585">
    <property type="component" value="Unassembled WGS sequence"/>
</dbReference>
<gene>
    <name evidence="3" type="ORF">GCM10009799_22490</name>
</gene>
<dbReference type="EMBL" id="BAAAPC010000008">
    <property type="protein sequence ID" value="GAA1995575.1"/>
    <property type="molecule type" value="Genomic_DNA"/>
</dbReference>
<evidence type="ECO:0000256" key="1">
    <source>
        <dbReference type="SAM" id="MobiDB-lite"/>
    </source>
</evidence>
<evidence type="ECO:0000313" key="3">
    <source>
        <dbReference type="EMBL" id="GAA1995575.1"/>
    </source>
</evidence>
<dbReference type="SMART" id="SM00564">
    <property type="entry name" value="PQQ"/>
    <property type="match status" value="2"/>
</dbReference>
<dbReference type="Gene3D" id="2.130.10.10">
    <property type="entry name" value="YVTN repeat-like/Quinoprotein amine dehydrogenase"/>
    <property type="match status" value="1"/>
</dbReference>
<dbReference type="PROSITE" id="PS51257">
    <property type="entry name" value="PROKAR_LIPOPROTEIN"/>
    <property type="match status" value="1"/>
</dbReference>
<sequence>MRAVQFVPLAAVSVLLTGCVSPVTDTLPSLTAESDTEGSGRTVRVDYPPSSLSPVEPVLCIDGRRDGEDCTAAGTLRWSIPLEGDHYVGIGDRGDKLFNADSRITPQATHSAEVLSGVLYHAEDDMVRALDPETGEVAWSTDLRGDIPAETHAFFASDAGIVALLRSGDQHFRNVGELVLLDRNDGGVLNRTPLDADTVVVGASDDSYIAWHDALQDEPYRYTAYDLMSGDEKWSVEFDRRLEDETWAEFSQVLIDDVLYVRRGFKSPDSGAEEPQAYEVRRFDARTGDRLPGEGTDAPERWDAHEVSSRALDSTGERISYSGGDLRTYIWPPGPRSEADHAGIGTLSLSVYGEWSSTDAQLGVACAPDAVRLQDEPAAIRDALLCDNARLFAINQ</sequence>
<organism evidence="3 4">
    <name type="scientific">Nocardiopsis rhodophaea</name>
    <dbReference type="NCBI Taxonomy" id="280238"/>
    <lineage>
        <taxon>Bacteria</taxon>
        <taxon>Bacillati</taxon>
        <taxon>Actinomycetota</taxon>
        <taxon>Actinomycetes</taxon>
        <taxon>Streptosporangiales</taxon>
        <taxon>Nocardiopsidaceae</taxon>
        <taxon>Nocardiopsis</taxon>
    </lineage>
</organism>
<evidence type="ECO:0000259" key="2">
    <source>
        <dbReference type="Pfam" id="PF13360"/>
    </source>
</evidence>
<reference evidence="3 4" key="1">
    <citation type="journal article" date="2019" name="Int. J. Syst. Evol. Microbiol.">
        <title>The Global Catalogue of Microorganisms (GCM) 10K type strain sequencing project: providing services to taxonomists for standard genome sequencing and annotation.</title>
        <authorList>
            <consortium name="The Broad Institute Genomics Platform"/>
            <consortium name="The Broad Institute Genome Sequencing Center for Infectious Disease"/>
            <person name="Wu L."/>
            <person name="Ma J."/>
        </authorList>
    </citation>
    <scope>NUCLEOTIDE SEQUENCE [LARGE SCALE GENOMIC DNA]</scope>
    <source>
        <strain evidence="3 4">JCM 15313</strain>
    </source>
</reference>
<dbReference type="SUPFAM" id="SSF50998">
    <property type="entry name" value="Quinoprotein alcohol dehydrogenase-like"/>
    <property type="match status" value="1"/>
</dbReference>
<accession>A0ABN2T0X0</accession>
<protein>
    <recommendedName>
        <fullName evidence="2">Pyrrolo-quinoline quinone repeat domain-containing protein</fullName>
    </recommendedName>
</protein>
<name>A0ABN2T0X0_9ACTN</name>
<dbReference type="InterPro" id="IPR018391">
    <property type="entry name" value="PQQ_b-propeller_rpt"/>
</dbReference>
<comment type="caution">
    <text evidence="3">The sequence shown here is derived from an EMBL/GenBank/DDBJ whole genome shotgun (WGS) entry which is preliminary data.</text>
</comment>
<feature type="domain" description="Pyrrolo-quinoline quinone repeat" evidence="2">
    <location>
        <begin position="124"/>
        <end position="301"/>
    </location>
</feature>
<proteinExistence type="predicted"/>
<feature type="region of interest" description="Disordered" evidence="1">
    <location>
        <begin position="26"/>
        <end position="48"/>
    </location>
</feature>
<dbReference type="InterPro" id="IPR011047">
    <property type="entry name" value="Quinoprotein_ADH-like_sf"/>
</dbReference>
<dbReference type="InterPro" id="IPR002372">
    <property type="entry name" value="PQQ_rpt_dom"/>
</dbReference>
<dbReference type="InterPro" id="IPR015943">
    <property type="entry name" value="WD40/YVTN_repeat-like_dom_sf"/>
</dbReference>
<feature type="compositionally biased region" description="Polar residues" evidence="1">
    <location>
        <begin position="26"/>
        <end position="39"/>
    </location>
</feature>